<reference evidence="2" key="1">
    <citation type="journal article" date="2018" name="Nat. Microbiol.">
        <title>Leveraging single-cell genomics to expand the fungal tree of life.</title>
        <authorList>
            <person name="Ahrendt S.R."/>
            <person name="Quandt C.A."/>
            <person name="Ciobanu D."/>
            <person name="Clum A."/>
            <person name="Salamov A."/>
            <person name="Andreopoulos B."/>
            <person name="Cheng J.F."/>
            <person name="Woyke T."/>
            <person name="Pelin A."/>
            <person name="Henrissat B."/>
            <person name="Reynolds N.K."/>
            <person name="Benny G.L."/>
            <person name="Smith M.E."/>
            <person name="James T.Y."/>
            <person name="Grigoriev I.V."/>
        </authorList>
    </citation>
    <scope>NUCLEOTIDE SEQUENCE [LARGE SCALE GENOMIC DNA]</scope>
    <source>
        <strain evidence="2">Baker2002</strain>
    </source>
</reference>
<evidence type="ECO:0000313" key="1">
    <source>
        <dbReference type="EMBL" id="RKP31533.1"/>
    </source>
</evidence>
<dbReference type="EMBL" id="ML004440">
    <property type="protein sequence ID" value="RKP31533.1"/>
    <property type="molecule type" value="Genomic_DNA"/>
</dbReference>
<organism evidence="1 2">
    <name type="scientific">Metschnikowia bicuspidata</name>
    <dbReference type="NCBI Taxonomy" id="27322"/>
    <lineage>
        <taxon>Eukaryota</taxon>
        <taxon>Fungi</taxon>
        <taxon>Dikarya</taxon>
        <taxon>Ascomycota</taxon>
        <taxon>Saccharomycotina</taxon>
        <taxon>Pichiomycetes</taxon>
        <taxon>Metschnikowiaceae</taxon>
        <taxon>Metschnikowia</taxon>
    </lineage>
</organism>
<protein>
    <submittedName>
        <fullName evidence="1">Uncharacterized protein</fullName>
    </submittedName>
</protein>
<evidence type="ECO:0000313" key="2">
    <source>
        <dbReference type="Proteomes" id="UP000268321"/>
    </source>
</evidence>
<name>A0A4P9ZFA5_9ASCO</name>
<proteinExistence type="predicted"/>
<gene>
    <name evidence="1" type="ORF">METBISCDRAFT_26479</name>
</gene>
<dbReference type="Proteomes" id="UP000268321">
    <property type="component" value="Unassembled WGS sequence"/>
</dbReference>
<keyword evidence="2" id="KW-1185">Reference proteome</keyword>
<accession>A0A4P9ZFA5</accession>
<dbReference type="AlphaFoldDB" id="A0A4P9ZFA5"/>
<dbReference type="OrthoDB" id="408702at2759"/>
<sequence>MTFDDKLGVRIALEEAKKDIWRTESGPQFVGCGVEVVNMDDEECKKIMADFIRNRPRDWNEDIGEQPP</sequence>